<feature type="region of interest" description="Disordered" evidence="1">
    <location>
        <begin position="615"/>
        <end position="634"/>
    </location>
</feature>
<feature type="region of interest" description="Disordered" evidence="1">
    <location>
        <begin position="50"/>
        <end position="133"/>
    </location>
</feature>
<gene>
    <name evidence="2" type="ORF">N5C97_08845</name>
</gene>
<feature type="compositionally biased region" description="Basic and acidic residues" evidence="1">
    <location>
        <begin position="118"/>
        <end position="132"/>
    </location>
</feature>
<dbReference type="EMBL" id="JAOCCL010000018">
    <property type="protein sequence ID" value="MDH0826607.1"/>
    <property type="molecule type" value="Genomic_DNA"/>
</dbReference>
<organism evidence="2 3">
    <name type="scientific">Acinetobacter johnsonii</name>
    <dbReference type="NCBI Taxonomy" id="40214"/>
    <lineage>
        <taxon>Bacteria</taxon>
        <taxon>Pseudomonadati</taxon>
        <taxon>Pseudomonadota</taxon>
        <taxon>Gammaproteobacteria</taxon>
        <taxon>Moraxellales</taxon>
        <taxon>Moraxellaceae</taxon>
        <taxon>Acinetobacter</taxon>
    </lineage>
</organism>
<accession>A0AA42MAV7</accession>
<evidence type="ECO:0000256" key="1">
    <source>
        <dbReference type="SAM" id="MobiDB-lite"/>
    </source>
</evidence>
<sequence length="654" mass="69338">MAINFDSGGFIIGERRAKEIADGVNQTNDTTKQILDFLKNTMTELKATAEERAKANRSDLDRQNRHGRSVDASSREAGAIRQVVDASESLARETERVRSATQGLGTESLGRSGGVSGTRERSEQARERDSKGRFLGAGSAEESRSFFDFIGKAKDFMSGNGGVDVSGVDPTIDALREVKDVVSPVGRVFGGMGARAIGLFRGRLKKRRGDELLPKEQVDANKEQQRNDKQRNKLLKRLIDVVRANSGGGLGDLLGGRGALGLLGGLGKAGLKRLPLIGALFGGASLAKDWDGLDTAGKGKGLGEVIGMTVGGVLGAFLGPVGAIGGAGLGQYLGGIFGNKVGKWVDELRTADLPTIFKELIKGVLKTNPVTGIPYRLGENAYGFGQSVRNWFGGGDSSSSGDDGGPVTRVGSLSVDKQKSISRVANNIGVAPNDLASIISFETAGTFSTKSKNPGSSATGLIQFMGKGATKRGGYNDGSYYGMSRDQFSSLSFDEQMKYVERYYKDRGFDGTKKRSLADAYTAVSGYGYKAGSKAYELNRAWDTDGNGVIDKGEAVRAPKFQAHRKKWIKSEEKPLNTAKAKAQEVPLFQRPANSGMAPIQVPKVTAELSKIGRNTTAQAKSSAPTDVGIGQTVSDRGLAHITSGGIGYDRYSA</sequence>
<protein>
    <recommendedName>
        <fullName evidence="4">Phage tail lysozyme domain-containing protein</fullName>
    </recommendedName>
</protein>
<evidence type="ECO:0008006" key="4">
    <source>
        <dbReference type="Google" id="ProtNLM"/>
    </source>
</evidence>
<dbReference type="Gene3D" id="1.10.530.10">
    <property type="match status" value="1"/>
</dbReference>
<feature type="compositionally biased region" description="Polar residues" evidence="1">
    <location>
        <begin position="615"/>
        <end position="625"/>
    </location>
</feature>
<comment type="caution">
    <text evidence="2">The sequence shown here is derived from an EMBL/GenBank/DDBJ whole genome shotgun (WGS) entry which is preliminary data.</text>
</comment>
<feature type="compositionally biased region" description="Basic and acidic residues" evidence="1">
    <location>
        <begin position="50"/>
        <end position="64"/>
    </location>
</feature>
<evidence type="ECO:0000313" key="2">
    <source>
        <dbReference type="EMBL" id="MDH0826607.1"/>
    </source>
</evidence>
<dbReference type="Proteomes" id="UP001160116">
    <property type="component" value="Unassembled WGS sequence"/>
</dbReference>
<name>A0AA42MAV7_ACIJO</name>
<evidence type="ECO:0000313" key="3">
    <source>
        <dbReference type="Proteomes" id="UP001160116"/>
    </source>
</evidence>
<proteinExistence type="predicted"/>
<reference evidence="2" key="1">
    <citation type="submission" date="2022-09" db="EMBL/GenBank/DDBJ databases">
        <title>Intensive care unit water sources are persistently colonized with multi-drug resistant bacteria and are the site of extensive horizontal gene transfer of antibiotic resistance genes.</title>
        <authorList>
            <person name="Diorio-Toth L."/>
        </authorList>
    </citation>
    <scope>NUCLEOTIDE SEQUENCE</scope>
    <source>
        <strain evidence="2">GD03885</strain>
    </source>
</reference>
<dbReference type="AlphaFoldDB" id="A0AA42MAV7"/>
<dbReference type="RefSeq" id="WP_279679028.1">
    <property type="nucleotide sequence ID" value="NZ_JAOCCL010000018.1"/>
</dbReference>